<dbReference type="EMBL" id="SGPK01000136">
    <property type="protein sequence ID" value="THH07573.1"/>
    <property type="molecule type" value="Genomic_DNA"/>
</dbReference>
<gene>
    <name evidence="3" type="ORF">EW145_g3278</name>
</gene>
<keyword evidence="4" id="KW-1185">Reference proteome</keyword>
<evidence type="ECO:0000256" key="1">
    <source>
        <dbReference type="SAM" id="MobiDB-lite"/>
    </source>
</evidence>
<feature type="domain" description="DUF6699" evidence="2">
    <location>
        <begin position="41"/>
        <end position="135"/>
    </location>
</feature>
<reference evidence="3 4" key="1">
    <citation type="submission" date="2019-02" db="EMBL/GenBank/DDBJ databases">
        <title>Genome sequencing of the rare red list fungi Phellinidium pouzarii.</title>
        <authorList>
            <person name="Buettner E."/>
            <person name="Kellner H."/>
        </authorList>
    </citation>
    <scope>NUCLEOTIDE SEQUENCE [LARGE SCALE GENOMIC DNA]</scope>
    <source>
        <strain evidence="3 4">DSM 108285</strain>
    </source>
</reference>
<evidence type="ECO:0000259" key="2">
    <source>
        <dbReference type="Pfam" id="PF20415"/>
    </source>
</evidence>
<dbReference type="Pfam" id="PF20415">
    <property type="entry name" value="DUF6699"/>
    <property type="match status" value="1"/>
</dbReference>
<organism evidence="3 4">
    <name type="scientific">Phellinidium pouzarii</name>
    <dbReference type="NCBI Taxonomy" id="167371"/>
    <lineage>
        <taxon>Eukaryota</taxon>
        <taxon>Fungi</taxon>
        <taxon>Dikarya</taxon>
        <taxon>Basidiomycota</taxon>
        <taxon>Agaricomycotina</taxon>
        <taxon>Agaricomycetes</taxon>
        <taxon>Hymenochaetales</taxon>
        <taxon>Hymenochaetaceae</taxon>
        <taxon>Phellinidium</taxon>
    </lineage>
</organism>
<protein>
    <recommendedName>
        <fullName evidence="2">DUF6699 domain-containing protein</fullName>
    </recommendedName>
</protein>
<evidence type="ECO:0000313" key="4">
    <source>
        <dbReference type="Proteomes" id="UP000308199"/>
    </source>
</evidence>
<dbReference type="InterPro" id="IPR046522">
    <property type="entry name" value="DUF6699"/>
</dbReference>
<dbReference type="OrthoDB" id="3255197at2759"/>
<evidence type="ECO:0000313" key="3">
    <source>
        <dbReference type="EMBL" id="THH07573.1"/>
    </source>
</evidence>
<feature type="region of interest" description="Disordered" evidence="1">
    <location>
        <begin position="118"/>
        <end position="163"/>
    </location>
</feature>
<comment type="caution">
    <text evidence="3">The sequence shown here is derived from an EMBL/GenBank/DDBJ whole genome shotgun (WGS) entry which is preliminary data.</text>
</comment>
<sequence>MQLHSSLDPSLLGSLKRNLSRKGRCSYVDLDMSARIDWLAKTDAFLDEPATSPPRTTLYIECAGLAEVCVNHGERQFRIVRTEAITVRDVLVELDRYLHRRAPVLSFKAVHPGRVTSAKERRLSGGSSSDEGSLRRRSVEIEVPAQSEESLSSGSDADPAVSTDDVNHYSVEASEESLMSKWLGEKTTFSGLKCAENHDFKLIVRMVKPLKYHSRTRTA</sequence>
<proteinExistence type="predicted"/>
<dbReference type="Proteomes" id="UP000308199">
    <property type="component" value="Unassembled WGS sequence"/>
</dbReference>
<accession>A0A4V3XCX2</accession>
<name>A0A4V3XCX2_9AGAM</name>
<dbReference type="AlphaFoldDB" id="A0A4V3XCX2"/>